<keyword evidence="7" id="KW-1185">Reference proteome</keyword>
<reference evidence="6 7" key="2">
    <citation type="submission" date="2017-02" db="EMBL/GenBank/DDBJ databases">
        <title>A genome survey and senescence transcriptome analysis in Lentinula edodes.</title>
        <authorList>
            <person name="Sakamoto Y."/>
            <person name="Nakade K."/>
            <person name="Sato S."/>
            <person name="Yoshida Y."/>
            <person name="Miyazaki K."/>
            <person name="Natsume S."/>
            <person name="Konno N."/>
        </authorList>
    </citation>
    <scope>NUCLEOTIDE SEQUENCE [LARGE SCALE GENOMIC DNA]</scope>
    <source>
        <strain evidence="6 7">NBRC 111202</strain>
    </source>
</reference>
<dbReference type="InterPro" id="IPR027417">
    <property type="entry name" value="P-loop_NTPase"/>
</dbReference>
<dbReference type="STRING" id="5353.A0A1Q3DWK5"/>
<protein>
    <submittedName>
        <fullName evidence="6">p-loop containing nucleoside triphosphate hydrolase protein</fullName>
    </submittedName>
</protein>
<dbReference type="InterPro" id="IPR047187">
    <property type="entry name" value="SF1_C_Upf1"/>
</dbReference>
<keyword evidence="3" id="KW-0347">Helicase</keyword>
<dbReference type="InterPro" id="IPR050534">
    <property type="entry name" value="Coronavir_polyprotein_1ab"/>
</dbReference>
<reference evidence="6 7" key="1">
    <citation type="submission" date="2016-08" db="EMBL/GenBank/DDBJ databases">
        <authorList>
            <consortium name="Lentinula edodes genome sequencing consortium"/>
            <person name="Sakamoto Y."/>
            <person name="Nakade K."/>
            <person name="Sato S."/>
            <person name="Yoshida Y."/>
            <person name="Miyazaki K."/>
            <person name="Natsume S."/>
            <person name="Konno N."/>
        </authorList>
    </citation>
    <scope>NUCLEOTIDE SEQUENCE [LARGE SCALE GENOMIC DNA]</scope>
    <source>
        <strain evidence="6 7">NBRC 111202</strain>
    </source>
</reference>
<evidence type="ECO:0000256" key="2">
    <source>
        <dbReference type="ARBA" id="ARBA00022801"/>
    </source>
</evidence>
<evidence type="ECO:0000313" key="7">
    <source>
        <dbReference type="Proteomes" id="UP000188533"/>
    </source>
</evidence>
<dbReference type="GO" id="GO:0016787">
    <property type="term" value="F:hydrolase activity"/>
    <property type="evidence" value="ECO:0007669"/>
    <property type="project" value="UniProtKB-KW"/>
</dbReference>
<keyword evidence="1" id="KW-0547">Nucleotide-binding</keyword>
<dbReference type="Gene3D" id="3.40.50.300">
    <property type="entry name" value="P-loop containing nucleotide triphosphate hydrolases"/>
    <property type="match status" value="2"/>
</dbReference>
<organism evidence="6 7">
    <name type="scientific">Lentinula edodes</name>
    <name type="common">Shiitake mushroom</name>
    <name type="synonym">Lentinus edodes</name>
    <dbReference type="NCBI Taxonomy" id="5353"/>
    <lineage>
        <taxon>Eukaryota</taxon>
        <taxon>Fungi</taxon>
        <taxon>Dikarya</taxon>
        <taxon>Basidiomycota</taxon>
        <taxon>Agaricomycotina</taxon>
        <taxon>Agaricomycetes</taxon>
        <taxon>Agaricomycetidae</taxon>
        <taxon>Agaricales</taxon>
        <taxon>Marasmiineae</taxon>
        <taxon>Omphalotaceae</taxon>
        <taxon>Lentinula</taxon>
    </lineage>
</organism>
<evidence type="ECO:0000256" key="3">
    <source>
        <dbReference type="ARBA" id="ARBA00022806"/>
    </source>
</evidence>
<name>A0A1Q3DWK5_LENED</name>
<keyword evidence="4" id="KW-0067">ATP-binding</keyword>
<dbReference type="Pfam" id="PF13087">
    <property type="entry name" value="AAA_12"/>
    <property type="match status" value="1"/>
</dbReference>
<dbReference type="Pfam" id="PF13604">
    <property type="entry name" value="AAA_30"/>
    <property type="match status" value="1"/>
</dbReference>
<dbReference type="AlphaFoldDB" id="A0A1Q3DWK5"/>
<dbReference type="CDD" id="cd18808">
    <property type="entry name" value="SF1_C_Upf1"/>
    <property type="match status" value="1"/>
</dbReference>
<evidence type="ECO:0000313" key="6">
    <source>
        <dbReference type="EMBL" id="GAV99350.1"/>
    </source>
</evidence>
<gene>
    <name evidence="6" type="ORF">LENED_000801</name>
</gene>
<evidence type="ECO:0000256" key="4">
    <source>
        <dbReference type="ARBA" id="ARBA00022840"/>
    </source>
</evidence>
<dbReference type="PANTHER" id="PTHR43788:SF8">
    <property type="entry name" value="DNA-BINDING PROTEIN SMUBP-2"/>
    <property type="match status" value="1"/>
</dbReference>
<sequence length="900" mass="100465">MGNINQTILPLPPSSLSVYYYRRQLTGHAARALSEVSISKDGDIDTQLGVFGVSISQLDDGAIDHIAFATDIAVYLIEVGGNARGDGALDRVFQKFLGSTTTVLAGFGMPRISLRLRHNLGYHVRGVDLSTLFSSSTSAWRPSKVVQKLCAIDNTFRVDSLWHENDQEGSVEKLCLRAWISAKVGRSEVARVPIENVRKVDTRHVRKDILSCLGTLLQQTDVLARAAPRVTHSEHESYDFNKDGKMKLQNSRYKTRVRVSKQSYVEVVSRTGKVYQGEAVRAKGKTTEIAFRQGISEASDISSVHIVGLDEPTPAEKARDTLLLRVLKDEDKLLDADFVRYLWFRTREDEQILLYPSPDFTGSTHSNALKPYVRHLNDSQARVVTAMTSNDPIVIVHGPPGTGKTTTISSAAEVWSKMYSLPVWIIGHSNVSVKNIAEKLLKRDVDFKLIVSKEFYVEWHEHIYEKITARLIRTDELPDNVLGMSRLIGSSTVILSTLGLLSNAALESNGLFRVVSVERLVIDEASQINVFEYMHIFHKFRRSLVKVCFFGDSKQLPPFGQERVKTLQSIFDIEYLKPTSYFLDVQYRLPVPLGEFISMKVYENQLKSFHSITQYSCVRFVDTPRGVEERSGVSWINLGEISVIVNLIKNYYQKKDFCVITPYDAQRAAIEKQLKQENIPWEKVFNVDSFQGNEADYVVLSVVRSAHVGFLHSPQRMNVMLTRCRRGMVIVSSQSFLEGVARDTLVGKISAYWTVQGGKNVWVDAMDITNSRVDLPGAPGSKVDPAIATARKFINSGSSRSVGSGGSGPTIPRTFDVSALFRKRIISPSPGTPVPVTRLPLPIAPKFATINTVIEAPPSRKDDRHFPTLSSTGLIHNRYSLLSSGRKQAPKRNVMGTLAL</sequence>
<feature type="domain" description="DNA2/NAM7 helicase-like C-terminal" evidence="5">
    <location>
        <begin position="579"/>
        <end position="734"/>
    </location>
</feature>
<dbReference type="GO" id="GO:0005524">
    <property type="term" value="F:ATP binding"/>
    <property type="evidence" value="ECO:0007669"/>
    <property type="project" value="UniProtKB-KW"/>
</dbReference>
<proteinExistence type="predicted"/>
<dbReference type="SUPFAM" id="SSF52540">
    <property type="entry name" value="P-loop containing nucleoside triphosphate hydrolases"/>
    <property type="match status" value="1"/>
</dbReference>
<dbReference type="PANTHER" id="PTHR43788">
    <property type="entry name" value="DNA2/NAM7 HELICASE FAMILY MEMBER"/>
    <property type="match status" value="1"/>
</dbReference>
<comment type="caution">
    <text evidence="6">The sequence shown here is derived from an EMBL/GenBank/DDBJ whole genome shotgun (WGS) entry which is preliminary data.</text>
</comment>
<keyword evidence="2 6" id="KW-0378">Hydrolase</keyword>
<dbReference type="EMBL" id="BDGU01000013">
    <property type="protein sequence ID" value="GAV99350.1"/>
    <property type="molecule type" value="Genomic_DNA"/>
</dbReference>
<dbReference type="CDD" id="cd17934">
    <property type="entry name" value="DEXXQc_Upf1-like"/>
    <property type="match status" value="1"/>
</dbReference>
<dbReference type="GO" id="GO:0043139">
    <property type="term" value="F:5'-3' DNA helicase activity"/>
    <property type="evidence" value="ECO:0007669"/>
    <property type="project" value="TreeGrafter"/>
</dbReference>
<evidence type="ECO:0000256" key="1">
    <source>
        <dbReference type="ARBA" id="ARBA00022741"/>
    </source>
</evidence>
<evidence type="ECO:0000259" key="5">
    <source>
        <dbReference type="Pfam" id="PF13087"/>
    </source>
</evidence>
<accession>A0A1Q3DWK5</accession>
<dbReference type="Proteomes" id="UP000188533">
    <property type="component" value="Unassembled WGS sequence"/>
</dbReference>
<dbReference type="InterPro" id="IPR041679">
    <property type="entry name" value="DNA2/NAM7-like_C"/>
</dbReference>